<evidence type="ECO:0000313" key="2">
    <source>
        <dbReference type="Proteomes" id="UP000757435"/>
    </source>
</evidence>
<dbReference type="Gene3D" id="1.10.3450.10">
    <property type="entry name" value="TTHA0068-like"/>
    <property type="match status" value="1"/>
</dbReference>
<dbReference type="EMBL" id="JAHHHD010000032">
    <property type="protein sequence ID" value="MBW4661237.1"/>
    <property type="molecule type" value="Genomic_DNA"/>
</dbReference>
<dbReference type="InterPro" id="IPR023203">
    <property type="entry name" value="TTHA0068_sf"/>
</dbReference>
<evidence type="ECO:0000313" key="1">
    <source>
        <dbReference type="EMBL" id="MBW4661237.1"/>
    </source>
</evidence>
<name>A0A951UP82_9CYAN</name>
<dbReference type="InterPro" id="IPR005500">
    <property type="entry name" value="DUF309"/>
</dbReference>
<dbReference type="AlphaFoldDB" id="A0A951UP82"/>
<organism evidence="1 2">
    <name type="scientific">Drouetiella hepatica Uher 2000/2452</name>
    <dbReference type="NCBI Taxonomy" id="904376"/>
    <lineage>
        <taxon>Bacteria</taxon>
        <taxon>Bacillati</taxon>
        <taxon>Cyanobacteriota</taxon>
        <taxon>Cyanophyceae</taxon>
        <taxon>Oculatellales</taxon>
        <taxon>Oculatellaceae</taxon>
        <taxon>Drouetiella</taxon>
    </lineage>
</organism>
<comment type="caution">
    <text evidence="1">The sequence shown here is derived from an EMBL/GenBank/DDBJ whole genome shotgun (WGS) entry which is preliminary data.</text>
</comment>
<gene>
    <name evidence="1" type="ORF">KME15_21380</name>
</gene>
<reference evidence="1" key="1">
    <citation type="submission" date="2021-05" db="EMBL/GenBank/DDBJ databases">
        <authorList>
            <person name="Pietrasiak N."/>
            <person name="Ward R."/>
            <person name="Stajich J.E."/>
            <person name="Kurbessoian T."/>
        </authorList>
    </citation>
    <scope>NUCLEOTIDE SEQUENCE</scope>
    <source>
        <strain evidence="1">UHER 2000/2452</strain>
    </source>
</reference>
<accession>A0A951UP82</accession>
<dbReference type="SUPFAM" id="SSF140663">
    <property type="entry name" value="TTHA0068-like"/>
    <property type="match status" value="1"/>
</dbReference>
<dbReference type="Pfam" id="PF03745">
    <property type="entry name" value="DUF309"/>
    <property type="match status" value="1"/>
</dbReference>
<reference evidence="1" key="2">
    <citation type="journal article" date="2022" name="Microbiol. Resour. Announc.">
        <title>Metagenome Sequencing to Explore Phylogenomics of Terrestrial Cyanobacteria.</title>
        <authorList>
            <person name="Ward R.D."/>
            <person name="Stajich J.E."/>
            <person name="Johansen J.R."/>
            <person name="Huntemann M."/>
            <person name="Clum A."/>
            <person name="Foster B."/>
            <person name="Foster B."/>
            <person name="Roux S."/>
            <person name="Palaniappan K."/>
            <person name="Varghese N."/>
            <person name="Mukherjee S."/>
            <person name="Reddy T.B.K."/>
            <person name="Daum C."/>
            <person name="Copeland A."/>
            <person name="Chen I.A."/>
            <person name="Ivanova N.N."/>
            <person name="Kyrpides N.C."/>
            <person name="Shapiro N."/>
            <person name="Eloe-Fadrosh E.A."/>
            <person name="Pietrasiak N."/>
        </authorList>
    </citation>
    <scope>NUCLEOTIDE SEQUENCE</scope>
    <source>
        <strain evidence="1">UHER 2000/2452</strain>
    </source>
</reference>
<dbReference type="Proteomes" id="UP000757435">
    <property type="component" value="Unassembled WGS sequence"/>
</dbReference>
<dbReference type="PANTHER" id="PTHR34796">
    <property type="entry name" value="EXPRESSED PROTEIN"/>
    <property type="match status" value="1"/>
</dbReference>
<sequence length="146" mass="16244">MIPPEPEIPSEPEIHLGLAVEQFNSQQFYACHDTLEAMWMEAVEPEKTFYQGILQIAVALYHLSNHNLRGAVILLGEGSNRLRRYEPDYAEIDVSALAACSRALLAVLQHTEPEQVEAIATQVLRTASGDRLTSDLLPVITRFSEG</sequence>
<dbReference type="PANTHER" id="PTHR34796:SF1">
    <property type="entry name" value="EXPRESSED PROTEIN"/>
    <property type="match status" value="1"/>
</dbReference>
<protein>
    <submittedName>
        <fullName evidence="1">DUF309 domain-containing protein</fullName>
    </submittedName>
</protein>
<proteinExistence type="predicted"/>